<sequence length="160" mass="17854">MIKLKGSLPLRSLFEKIKRYQWIQKMVNGSLQSAINAHGPINNINLSSASKRVAATINAELRRLFTDENLDELIIRLRQAEKKGGDAMRHAEQLEKEVEQLTQEQAEAMAAVGSWVVVAGRLQERAEQAEAKLTSRRSSGWGSTKDDVNPYHLGTMGRNG</sequence>
<reference evidence="3" key="1">
    <citation type="journal article" date="2015" name="Nature">
        <title>Complex archaea that bridge the gap between prokaryotes and eukaryotes.</title>
        <authorList>
            <person name="Spang A."/>
            <person name="Saw J.H."/>
            <person name="Jorgensen S.L."/>
            <person name="Zaremba-Niedzwiedzka K."/>
            <person name="Martijn J."/>
            <person name="Lind A.E."/>
            <person name="van Eijk R."/>
            <person name="Schleper C."/>
            <person name="Guy L."/>
            <person name="Ettema T.J."/>
        </authorList>
    </citation>
    <scope>NUCLEOTIDE SEQUENCE</scope>
</reference>
<evidence type="ECO:0000256" key="1">
    <source>
        <dbReference type="SAM" id="Coils"/>
    </source>
</evidence>
<name>A0A0F9A3X4_9ZZZZ</name>
<feature type="region of interest" description="Disordered" evidence="2">
    <location>
        <begin position="133"/>
        <end position="160"/>
    </location>
</feature>
<keyword evidence="1" id="KW-0175">Coiled coil</keyword>
<protein>
    <submittedName>
        <fullName evidence="3">Uncharacterized protein</fullName>
    </submittedName>
</protein>
<evidence type="ECO:0000256" key="2">
    <source>
        <dbReference type="SAM" id="MobiDB-lite"/>
    </source>
</evidence>
<feature type="coiled-coil region" evidence="1">
    <location>
        <begin position="77"/>
        <end position="111"/>
    </location>
</feature>
<organism evidence="3">
    <name type="scientific">marine sediment metagenome</name>
    <dbReference type="NCBI Taxonomy" id="412755"/>
    <lineage>
        <taxon>unclassified sequences</taxon>
        <taxon>metagenomes</taxon>
        <taxon>ecological metagenomes</taxon>
    </lineage>
</organism>
<gene>
    <name evidence="3" type="ORF">LCGC14_2618670</name>
</gene>
<evidence type="ECO:0000313" key="3">
    <source>
        <dbReference type="EMBL" id="KKL04180.1"/>
    </source>
</evidence>
<proteinExistence type="predicted"/>
<accession>A0A0F9A3X4</accession>
<dbReference type="AlphaFoldDB" id="A0A0F9A3X4"/>
<dbReference type="EMBL" id="LAZR01044634">
    <property type="protein sequence ID" value="KKL04180.1"/>
    <property type="molecule type" value="Genomic_DNA"/>
</dbReference>
<comment type="caution">
    <text evidence="3">The sequence shown here is derived from an EMBL/GenBank/DDBJ whole genome shotgun (WGS) entry which is preliminary data.</text>
</comment>